<keyword evidence="1" id="KW-1133">Transmembrane helix</keyword>
<gene>
    <name evidence="3" type="ORF">LTR82_002216</name>
</gene>
<accession>A0AAN6FXZ0</accession>
<feature type="transmembrane region" description="Helical" evidence="1">
    <location>
        <begin position="104"/>
        <end position="128"/>
    </location>
</feature>
<proteinExistence type="predicted"/>
<dbReference type="AlphaFoldDB" id="A0AAN6FXZ0"/>
<organism evidence="3 4">
    <name type="scientific">Friedmanniomyces endolithicus</name>
    <dbReference type="NCBI Taxonomy" id="329885"/>
    <lineage>
        <taxon>Eukaryota</taxon>
        <taxon>Fungi</taxon>
        <taxon>Dikarya</taxon>
        <taxon>Ascomycota</taxon>
        <taxon>Pezizomycotina</taxon>
        <taxon>Dothideomycetes</taxon>
        <taxon>Dothideomycetidae</taxon>
        <taxon>Mycosphaerellales</taxon>
        <taxon>Teratosphaeriaceae</taxon>
        <taxon>Friedmanniomyces</taxon>
    </lineage>
</organism>
<protein>
    <submittedName>
        <fullName evidence="3">Uncharacterized protein</fullName>
    </submittedName>
</protein>
<keyword evidence="2" id="KW-0732">Signal</keyword>
<evidence type="ECO:0000313" key="3">
    <source>
        <dbReference type="EMBL" id="KAK0326376.1"/>
    </source>
</evidence>
<evidence type="ECO:0000313" key="4">
    <source>
        <dbReference type="Proteomes" id="UP001168146"/>
    </source>
</evidence>
<evidence type="ECO:0000256" key="2">
    <source>
        <dbReference type="SAM" id="SignalP"/>
    </source>
</evidence>
<evidence type="ECO:0000256" key="1">
    <source>
        <dbReference type="SAM" id="Phobius"/>
    </source>
</evidence>
<feature type="signal peptide" evidence="2">
    <location>
        <begin position="1"/>
        <end position="23"/>
    </location>
</feature>
<keyword evidence="1" id="KW-0812">Transmembrane</keyword>
<dbReference type="Proteomes" id="UP001168146">
    <property type="component" value="Unassembled WGS sequence"/>
</dbReference>
<feature type="chain" id="PRO_5043026884" evidence="2">
    <location>
        <begin position="24"/>
        <end position="157"/>
    </location>
</feature>
<name>A0AAN6FXZ0_9PEZI</name>
<reference evidence="3" key="1">
    <citation type="submission" date="2021-12" db="EMBL/GenBank/DDBJ databases">
        <title>Black yeast isolated from Biological Soil Crust.</title>
        <authorList>
            <person name="Kurbessoian T."/>
        </authorList>
    </citation>
    <scope>NUCLEOTIDE SEQUENCE</scope>
    <source>
        <strain evidence="3">CCFEE 5208</strain>
    </source>
</reference>
<comment type="caution">
    <text evidence="3">The sequence shown here is derived from an EMBL/GenBank/DDBJ whole genome shotgun (WGS) entry which is preliminary data.</text>
</comment>
<sequence>MVIIKNLVKIYVALAQAATQVTAIWPNEQTPSAHSLTANGTTTPMPTPTWYFYGKAMPPINDTEPQCTGATDVPRDSEGLCVGPDGQKYPSLWPTYSTNLNSKAAFSGGILGGVLAGVVLIALLALVIEDTIWIDGLGTSPTGENGGGVLMGHKGPR</sequence>
<dbReference type="EMBL" id="JASUXU010000004">
    <property type="protein sequence ID" value="KAK0326376.1"/>
    <property type="molecule type" value="Genomic_DNA"/>
</dbReference>
<keyword evidence="1" id="KW-0472">Membrane</keyword>